<dbReference type="GO" id="GO:0003700">
    <property type="term" value="F:DNA-binding transcription factor activity"/>
    <property type="evidence" value="ECO:0007669"/>
    <property type="project" value="InterPro"/>
</dbReference>
<evidence type="ECO:0000256" key="1">
    <source>
        <dbReference type="ARBA" id="ARBA00023015"/>
    </source>
</evidence>
<dbReference type="Gene3D" id="1.10.10.10">
    <property type="entry name" value="Winged helix-like DNA-binding domain superfamily/Winged helix DNA-binding domain"/>
    <property type="match status" value="1"/>
</dbReference>
<dbReference type="InterPro" id="IPR036388">
    <property type="entry name" value="WH-like_DNA-bd_sf"/>
</dbReference>
<organism evidence="5 6">
    <name type="scientific">Thauera phenolivorans</name>
    <dbReference type="NCBI Taxonomy" id="1792543"/>
    <lineage>
        <taxon>Bacteria</taxon>
        <taxon>Pseudomonadati</taxon>
        <taxon>Pseudomonadota</taxon>
        <taxon>Betaproteobacteria</taxon>
        <taxon>Rhodocyclales</taxon>
        <taxon>Zoogloeaceae</taxon>
        <taxon>Thauera</taxon>
    </lineage>
</organism>
<dbReference type="InterPro" id="IPR008920">
    <property type="entry name" value="TF_FadR/GntR_C"/>
</dbReference>
<dbReference type="Proteomes" id="UP000536534">
    <property type="component" value="Unassembled WGS sequence"/>
</dbReference>
<evidence type="ECO:0000313" key="5">
    <source>
        <dbReference type="EMBL" id="NLF55823.1"/>
    </source>
</evidence>
<dbReference type="NCBIfam" id="NF007442">
    <property type="entry name" value="PRK09990.1"/>
    <property type="match status" value="1"/>
</dbReference>
<keyword evidence="2" id="KW-0238">DNA-binding</keyword>
<dbReference type="InterPro" id="IPR000524">
    <property type="entry name" value="Tscrpt_reg_HTH_GntR"/>
</dbReference>
<dbReference type="Pfam" id="PF07729">
    <property type="entry name" value="FCD"/>
    <property type="match status" value="1"/>
</dbReference>
<dbReference type="SUPFAM" id="SSF48008">
    <property type="entry name" value="GntR ligand-binding domain-like"/>
    <property type="match status" value="1"/>
</dbReference>
<keyword evidence="1" id="KW-0805">Transcription regulation</keyword>
<name>A0A7X7LYX0_9RHOO</name>
<dbReference type="PROSITE" id="PS50949">
    <property type="entry name" value="HTH_GNTR"/>
    <property type="match status" value="1"/>
</dbReference>
<keyword evidence="3" id="KW-0804">Transcription</keyword>
<dbReference type="PRINTS" id="PR00035">
    <property type="entry name" value="HTHGNTR"/>
</dbReference>
<protein>
    <submittedName>
        <fullName evidence="5">Transcriptional regulator GlcC</fullName>
    </submittedName>
</protein>
<feature type="domain" description="HTH gntR-type" evidence="4">
    <location>
        <begin position="25"/>
        <end position="93"/>
    </location>
</feature>
<dbReference type="GO" id="GO:0003677">
    <property type="term" value="F:DNA binding"/>
    <property type="evidence" value="ECO:0007669"/>
    <property type="project" value="UniProtKB-KW"/>
</dbReference>
<dbReference type="SUPFAM" id="SSF46785">
    <property type="entry name" value="Winged helix' DNA-binding domain"/>
    <property type="match status" value="1"/>
</dbReference>
<evidence type="ECO:0000256" key="3">
    <source>
        <dbReference type="ARBA" id="ARBA00023163"/>
    </source>
</evidence>
<dbReference type="InterPro" id="IPR011711">
    <property type="entry name" value="GntR_C"/>
</dbReference>
<accession>A0A7X7LYX0</accession>
<dbReference type="InterPro" id="IPR036390">
    <property type="entry name" value="WH_DNA-bd_sf"/>
</dbReference>
<evidence type="ECO:0000256" key="2">
    <source>
        <dbReference type="ARBA" id="ARBA00023125"/>
    </source>
</evidence>
<evidence type="ECO:0000313" key="6">
    <source>
        <dbReference type="Proteomes" id="UP000536534"/>
    </source>
</evidence>
<sequence length="272" mass="30225">MPPLRTTGLTTDHGSADAATGLERRQVADIVAERIERLIVDGVLKPGQALPSERSLCAKLGVSRSALREGLRVLRSLGIIETAHGRGSFVARLSRAPDDSPLMHLFSSQPRTLYDLLEVRALLEGESARLAALRGTPADFVLIGRRYDEMLGAADDAPGADPQRHARLDHAFHRAIAEASHNPVLVHTLQSLTDLMLSSVFASVNNLYHRPPQKRQIDRQHARLYQAVIDRQPERAQRAALEHIGSVLESFREIEQEEQRLVRATMRLEGWT</sequence>
<dbReference type="AlphaFoldDB" id="A0A7X7LYX0"/>
<dbReference type="SMART" id="SM00345">
    <property type="entry name" value="HTH_GNTR"/>
    <property type="match status" value="1"/>
</dbReference>
<evidence type="ECO:0000259" key="4">
    <source>
        <dbReference type="PROSITE" id="PS50949"/>
    </source>
</evidence>
<proteinExistence type="predicted"/>
<dbReference type="PANTHER" id="PTHR43537">
    <property type="entry name" value="TRANSCRIPTIONAL REGULATOR, GNTR FAMILY"/>
    <property type="match status" value="1"/>
</dbReference>
<dbReference type="EMBL" id="JAAYYV010000456">
    <property type="protein sequence ID" value="NLF55823.1"/>
    <property type="molecule type" value="Genomic_DNA"/>
</dbReference>
<gene>
    <name evidence="5" type="primary">glcC</name>
    <name evidence="5" type="ORF">GX576_15760</name>
</gene>
<dbReference type="PANTHER" id="PTHR43537:SF1">
    <property type="entry name" value="GLC OPERON TRANSCRIPTIONAL ACTIVATOR"/>
    <property type="match status" value="1"/>
</dbReference>
<reference evidence="5 6" key="1">
    <citation type="journal article" date="2020" name="Biotechnol. Biofuels">
        <title>New insights from the biogas microbiome by comprehensive genome-resolved metagenomics of nearly 1600 species originating from multiple anaerobic digesters.</title>
        <authorList>
            <person name="Campanaro S."/>
            <person name="Treu L."/>
            <person name="Rodriguez-R L.M."/>
            <person name="Kovalovszki A."/>
            <person name="Ziels R.M."/>
            <person name="Maus I."/>
            <person name="Zhu X."/>
            <person name="Kougias P.G."/>
            <person name="Basile A."/>
            <person name="Luo G."/>
            <person name="Schluter A."/>
            <person name="Konstantinidis K.T."/>
            <person name="Angelidaki I."/>
        </authorList>
    </citation>
    <scope>NUCLEOTIDE SEQUENCE [LARGE SCALE GENOMIC DNA]</scope>
    <source>
        <strain evidence="5">AS06rmzACSIP_256</strain>
    </source>
</reference>
<dbReference type="Gene3D" id="1.20.120.530">
    <property type="entry name" value="GntR ligand-binding domain-like"/>
    <property type="match status" value="1"/>
</dbReference>
<dbReference type="Pfam" id="PF00392">
    <property type="entry name" value="GntR"/>
    <property type="match status" value="1"/>
</dbReference>
<dbReference type="SMART" id="SM00895">
    <property type="entry name" value="FCD"/>
    <property type="match status" value="1"/>
</dbReference>
<comment type="caution">
    <text evidence="5">The sequence shown here is derived from an EMBL/GenBank/DDBJ whole genome shotgun (WGS) entry which is preliminary data.</text>
</comment>
<dbReference type="CDD" id="cd07377">
    <property type="entry name" value="WHTH_GntR"/>
    <property type="match status" value="1"/>
</dbReference>